<dbReference type="InterPro" id="IPR013783">
    <property type="entry name" value="Ig-like_fold"/>
</dbReference>
<dbReference type="InterPro" id="IPR013106">
    <property type="entry name" value="Ig_V-set"/>
</dbReference>
<evidence type="ECO:0000256" key="1">
    <source>
        <dbReference type="ARBA" id="ARBA00004251"/>
    </source>
</evidence>
<organism evidence="13 14">
    <name type="scientific">Cricetulus griseus</name>
    <name type="common">Chinese hamster</name>
    <name type="synonym">Cricetulus barabensis griseus</name>
    <dbReference type="NCBI Taxonomy" id="10029"/>
    <lineage>
        <taxon>Eukaryota</taxon>
        <taxon>Metazoa</taxon>
        <taxon>Chordata</taxon>
        <taxon>Craniata</taxon>
        <taxon>Vertebrata</taxon>
        <taxon>Euteleostomi</taxon>
        <taxon>Mammalia</taxon>
        <taxon>Eutheria</taxon>
        <taxon>Euarchontoglires</taxon>
        <taxon>Glires</taxon>
        <taxon>Rodentia</taxon>
        <taxon>Myomorpha</taxon>
        <taxon>Muroidea</taxon>
        <taxon>Cricetidae</taxon>
        <taxon>Cricetinae</taxon>
        <taxon>Cricetulus</taxon>
    </lineage>
</organism>
<dbReference type="GO" id="GO:0015026">
    <property type="term" value="F:coreceptor activity"/>
    <property type="evidence" value="ECO:0007669"/>
    <property type="project" value="InterPro"/>
</dbReference>
<evidence type="ECO:0000256" key="11">
    <source>
        <dbReference type="SAM" id="Phobius"/>
    </source>
</evidence>
<keyword evidence="5 11" id="KW-1133">Transmembrane helix</keyword>
<dbReference type="GO" id="GO:0071222">
    <property type="term" value="P:cellular response to lipopolysaccharide"/>
    <property type="evidence" value="ECO:0007669"/>
    <property type="project" value="TreeGrafter"/>
</dbReference>
<dbReference type="GO" id="GO:0031295">
    <property type="term" value="P:T cell costimulation"/>
    <property type="evidence" value="ECO:0007669"/>
    <property type="project" value="InterPro"/>
</dbReference>
<evidence type="ECO:0000256" key="10">
    <source>
        <dbReference type="ARBA" id="ARBA00023319"/>
    </source>
</evidence>
<reference evidence="13" key="2">
    <citation type="submission" date="2025-09" db="UniProtKB">
        <authorList>
            <consortium name="Ensembl"/>
        </authorList>
    </citation>
    <scope>IDENTIFICATION</scope>
</reference>
<dbReference type="Ensembl" id="ENSCGRT00001005740.1">
    <property type="protein sequence ID" value="ENSCGRP00001003898.1"/>
    <property type="gene ID" value="ENSCGRG00001004843.1"/>
</dbReference>
<evidence type="ECO:0000259" key="12">
    <source>
        <dbReference type="PROSITE" id="PS50835"/>
    </source>
</evidence>
<dbReference type="GO" id="GO:0009897">
    <property type="term" value="C:external side of plasma membrane"/>
    <property type="evidence" value="ECO:0007669"/>
    <property type="project" value="TreeGrafter"/>
</dbReference>
<evidence type="ECO:0000256" key="4">
    <source>
        <dbReference type="ARBA" id="ARBA00022729"/>
    </source>
</evidence>
<reference evidence="13" key="1">
    <citation type="submission" date="2025-08" db="UniProtKB">
        <authorList>
            <consortium name="Ensembl"/>
        </authorList>
    </citation>
    <scope>IDENTIFICATION</scope>
</reference>
<dbReference type="PANTHER" id="PTHR25466">
    <property type="entry name" value="T-LYMPHOCYTE ACTIVATION ANTIGEN"/>
    <property type="match status" value="1"/>
</dbReference>
<keyword evidence="10" id="KW-0393">Immunoglobulin domain</keyword>
<evidence type="ECO:0000313" key="14">
    <source>
        <dbReference type="Proteomes" id="UP000694386"/>
    </source>
</evidence>
<dbReference type="GO" id="GO:0006955">
    <property type="term" value="P:immune response"/>
    <property type="evidence" value="ECO:0007669"/>
    <property type="project" value="TreeGrafter"/>
</dbReference>
<evidence type="ECO:0000256" key="2">
    <source>
        <dbReference type="ARBA" id="ARBA00022475"/>
    </source>
</evidence>
<dbReference type="FunFam" id="2.60.40.10:FF:000910">
    <property type="entry name" value="T-lymphocyte activation antigen CD80"/>
    <property type="match status" value="1"/>
</dbReference>
<keyword evidence="2" id="KW-1003">Cell membrane</keyword>
<dbReference type="InterPro" id="IPR037676">
    <property type="entry name" value="CD80_IgC"/>
</dbReference>
<name>A0A8C2QDC0_CRIGR</name>
<dbReference type="PROSITE" id="PS50835">
    <property type="entry name" value="IG_LIKE"/>
    <property type="match status" value="2"/>
</dbReference>
<keyword evidence="4" id="KW-0732">Signal</keyword>
<dbReference type="CDD" id="cd16083">
    <property type="entry name" value="IgC1_CD80"/>
    <property type="match status" value="1"/>
</dbReference>
<evidence type="ECO:0000256" key="3">
    <source>
        <dbReference type="ARBA" id="ARBA00022692"/>
    </source>
</evidence>
<evidence type="ECO:0000313" key="13">
    <source>
        <dbReference type="Ensembl" id="ENSCGRP00001003898.1"/>
    </source>
</evidence>
<dbReference type="Pfam" id="PF07686">
    <property type="entry name" value="V-set"/>
    <property type="match status" value="1"/>
</dbReference>
<dbReference type="GO" id="GO:0007166">
    <property type="term" value="P:cell surface receptor signaling pathway"/>
    <property type="evidence" value="ECO:0007669"/>
    <property type="project" value="TreeGrafter"/>
</dbReference>
<feature type="transmembrane region" description="Helical" evidence="11">
    <location>
        <begin position="250"/>
        <end position="272"/>
    </location>
</feature>
<dbReference type="InterPro" id="IPR051713">
    <property type="entry name" value="T-cell_Activation_Regulation"/>
</dbReference>
<keyword evidence="6 11" id="KW-0472">Membrane</keyword>
<keyword evidence="3 11" id="KW-0812">Transmembrane</keyword>
<dbReference type="SUPFAM" id="SSF48726">
    <property type="entry name" value="Immunoglobulin"/>
    <property type="match status" value="2"/>
</dbReference>
<dbReference type="InterPro" id="IPR013162">
    <property type="entry name" value="CD80_C2-set"/>
</dbReference>
<evidence type="ECO:0000256" key="8">
    <source>
        <dbReference type="ARBA" id="ARBA00023170"/>
    </source>
</evidence>
<keyword evidence="7" id="KW-1015">Disulfide bond</keyword>
<feature type="domain" description="Ig-like" evidence="12">
    <location>
        <begin position="150"/>
        <end position="235"/>
    </location>
</feature>
<keyword evidence="8" id="KW-0675">Receptor</keyword>
<dbReference type="GO" id="GO:0042102">
    <property type="term" value="P:positive regulation of T cell proliferation"/>
    <property type="evidence" value="ECO:0007669"/>
    <property type="project" value="TreeGrafter"/>
</dbReference>
<evidence type="ECO:0000256" key="6">
    <source>
        <dbReference type="ARBA" id="ARBA00023136"/>
    </source>
</evidence>
<dbReference type="Pfam" id="PF08205">
    <property type="entry name" value="C2-set_2"/>
    <property type="match status" value="1"/>
</dbReference>
<feature type="domain" description="Ig-like" evidence="12">
    <location>
        <begin position="13"/>
        <end position="137"/>
    </location>
</feature>
<dbReference type="Gene3D" id="2.60.40.10">
    <property type="entry name" value="Immunoglobulins"/>
    <property type="match status" value="2"/>
</dbReference>
<dbReference type="PANTHER" id="PTHR25466:SF4">
    <property type="entry name" value="T-LYMPHOCYTE ACTIVATION ANTIGEN CD80"/>
    <property type="match status" value="1"/>
</dbReference>
<dbReference type="InterPro" id="IPR003599">
    <property type="entry name" value="Ig_sub"/>
</dbReference>
<protein>
    <recommendedName>
        <fullName evidence="12">Ig-like domain-containing protein</fullName>
    </recommendedName>
</protein>
<dbReference type="Proteomes" id="UP000694386">
    <property type="component" value="Unplaced"/>
</dbReference>
<comment type="subcellular location">
    <subcellularLocation>
        <location evidence="1">Cell membrane</location>
        <topology evidence="1">Single-pass type I membrane protein</topology>
    </subcellularLocation>
</comment>
<dbReference type="AlphaFoldDB" id="A0A8C2QDC0"/>
<dbReference type="GO" id="GO:0042130">
    <property type="term" value="P:negative regulation of T cell proliferation"/>
    <property type="evidence" value="ECO:0007669"/>
    <property type="project" value="TreeGrafter"/>
</dbReference>
<sequence>HISTCALALSNSPTLGYFDPFDILIFVLHCLNVGQAGIVQMSKSVKEKVSLPCGYNFSYEEADMLQMRIYWQKDNEMVLSFISKETKVWPKYENRTLLDTDDNFRLMILPLFLSDRGKYTCVVQKREKGSFVLKHLTSVELSVRADFPVPNITQFGEPAADIKRIMCFASGGFPKPRLTWLEDGKELSGINTTVSQDPESQLYTVSSKLDFNMTYNHSIVCHIAYGDSQVSKNFTWEKPPEAPPDRNHQVFYVIIVLVVPFAICIVHSKYYFIIMINSWKPRFHSYISAHLWHSSLDHICSKSMGTLDSVHSL</sequence>
<accession>A0A8C2QDC0</accession>
<evidence type="ECO:0000256" key="7">
    <source>
        <dbReference type="ARBA" id="ARBA00023157"/>
    </source>
</evidence>
<keyword evidence="9" id="KW-0325">Glycoprotein</keyword>
<evidence type="ECO:0000256" key="9">
    <source>
        <dbReference type="ARBA" id="ARBA00023180"/>
    </source>
</evidence>
<evidence type="ECO:0000256" key="5">
    <source>
        <dbReference type="ARBA" id="ARBA00022989"/>
    </source>
</evidence>
<dbReference type="InterPro" id="IPR007110">
    <property type="entry name" value="Ig-like_dom"/>
</dbReference>
<proteinExistence type="predicted"/>
<dbReference type="InterPro" id="IPR036179">
    <property type="entry name" value="Ig-like_dom_sf"/>
</dbReference>
<dbReference type="SMART" id="SM00409">
    <property type="entry name" value="IG"/>
    <property type="match status" value="1"/>
</dbReference>